<accession>A0A0H4I645</accession>
<dbReference type="PROSITE" id="PS51257">
    <property type="entry name" value="PROKAR_LIPOPROTEIN"/>
    <property type="match status" value="1"/>
</dbReference>
<dbReference type="GO" id="GO:1990351">
    <property type="term" value="C:transporter complex"/>
    <property type="evidence" value="ECO:0007669"/>
    <property type="project" value="TreeGrafter"/>
</dbReference>
<evidence type="ECO:0000256" key="5">
    <source>
        <dbReference type="ARBA" id="ARBA00023288"/>
    </source>
</evidence>
<dbReference type="RefSeq" id="WP_048386706.1">
    <property type="nucleotide sequence ID" value="NZ_CP011494.1"/>
</dbReference>
<dbReference type="GO" id="GO:0001530">
    <property type="term" value="F:lipopolysaccharide binding"/>
    <property type="evidence" value="ECO:0007669"/>
    <property type="project" value="TreeGrafter"/>
</dbReference>
<keyword evidence="5 6" id="KW-0449">Lipoprotein</keyword>
<evidence type="ECO:0000313" key="8">
    <source>
        <dbReference type="EMBL" id="AKO53198.1"/>
    </source>
</evidence>
<comment type="subcellular location">
    <subcellularLocation>
        <location evidence="6">Cell outer membrane</location>
        <topology evidence="6">Lipid-anchor</topology>
    </subcellularLocation>
</comment>
<dbReference type="GO" id="GO:0009279">
    <property type="term" value="C:cell outer membrane"/>
    <property type="evidence" value="ECO:0007669"/>
    <property type="project" value="UniProtKB-SubCell"/>
</dbReference>
<keyword evidence="4 6" id="KW-0998">Cell outer membrane</keyword>
<dbReference type="InterPro" id="IPR007485">
    <property type="entry name" value="LPS_assembly_LptE"/>
</dbReference>
<keyword evidence="1 6" id="KW-0732">Signal</keyword>
<dbReference type="STRING" id="330734.ABA45_12900"/>
<dbReference type="HAMAP" id="MF_01186">
    <property type="entry name" value="LPS_assembly_LptE"/>
    <property type="match status" value="1"/>
</dbReference>
<evidence type="ECO:0000256" key="1">
    <source>
        <dbReference type="ARBA" id="ARBA00022729"/>
    </source>
</evidence>
<dbReference type="PANTHER" id="PTHR38098:SF1">
    <property type="entry name" value="LPS-ASSEMBLY LIPOPROTEIN LPTE"/>
    <property type="match status" value="1"/>
</dbReference>
<evidence type="ECO:0000256" key="2">
    <source>
        <dbReference type="ARBA" id="ARBA00023136"/>
    </source>
</evidence>
<keyword evidence="2 6" id="KW-0472">Membrane</keyword>
<organism evidence="8 9">
    <name type="scientific">Marinobacter psychrophilus</name>
    <dbReference type="NCBI Taxonomy" id="330734"/>
    <lineage>
        <taxon>Bacteria</taxon>
        <taxon>Pseudomonadati</taxon>
        <taxon>Pseudomonadota</taxon>
        <taxon>Gammaproteobacteria</taxon>
        <taxon>Pseudomonadales</taxon>
        <taxon>Marinobacteraceae</taxon>
        <taxon>Marinobacter</taxon>
    </lineage>
</organism>
<evidence type="ECO:0000256" key="6">
    <source>
        <dbReference type="HAMAP-Rule" id="MF_01186"/>
    </source>
</evidence>
<feature type="region of interest" description="Disordered" evidence="7">
    <location>
        <begin position="188"/>
        <end position="212"/>
    </location>
</feature>
<protein>
    <recommendedName>
        <fullName evidence="6">LPS-assembly lipoprotein LptE</fullName>
    </recommendedName>
</protein>
<dbReference type="PANTHER" id="PTHR38098">
    <property type="entry name" value="LPS-ASSEMBLY LIPOPROTEIN LPTE"/>
    <property type="match status" value="1"/>
</dbReference>
<dbReference type="KEGG" id="mpq:ABA45_12900"/>
<dbReference type="Gene3D" id="3.30.160.150">
    <property type="entry name" value="Lipoprotein like domain"/>
    <property type="match status" value="1"/>
</dbReference>
<comment type="function">
    <text evidence="6">Together with LptD, is involved in the assembly of lipopolysaccharide (LPS) at the surface of the outer membrane. Required for the proper assembly of LptD. Binds LPS and may serve as the LPS recognition site at the outer membrane.</text>
</comment>
<dbReference type="Pfam" id="PF04390">
    <property type="entry name" value="LptE"/>
    <property type="match status" value="1"/>
</dbReference>
<evidence type="ECO:0000313" key="9">
    <source>
        <dbReference type="Proteomes" id="UP000036406"/>
    </source>
</evidence>
<evidence type="ECO:0000256" key="4">
    <source>
        <dbReference type="ARBA" id="ARBA00023237"/>
    </source>
</evidence>
<reference evidence="8 9" key="1">
    <citation type="submission" date="2015-05" db="EMBL/GenBank/DDBJ databases">
        <title>Complete genome of Marinobacter psychrophilus strain 20041T isolated from sea-ice of the Canadian Basin.</title>
        <authorList>
            <person name="Song L."/>
            <person name="Ren L."/>
            <person name="Yu Y."/>
            <person name="Wang X."/>
        </authorList>
    </citation>
    <scope>NUCLEOTIDE SEQUENCE [LARGE SCALE GENOMIC DNA]</scope>
    <source>
        <strain evidence="8 9">20041</strain>
    </source>
</reference>
<sequence length="212" mass="23069">MTQRQPASQRTPALARSVLLTIGLLATASGCGFQLRGAAPVSAALQPLALQCTRDVPIDLCQSVRQQLTLGDVDVREANAADYILAIGQYTEDRRASAITINAGAAEYTLRQSVSINLISRDNVPLIADTRLNASESYRYDETNVLAKQREEKTLQKQLQERLAQQIIFRLAPLTQARIDALREQYQEATGNSVESPEAVTEPAAKAPIPAP</sequence>
<comment type="subunit">
    <text evidence="6">Component of the lipopolysaccharide transport and assembly complex. Interacts with LptD.</text>
</comment>
<dbReference type="GO" id="GO:0015920">
    <property type="term" value="P:lipopolysaccharide transport"/>
    <property type="evidence" value="ECO:0007669"/>
    <property type="project" value="TreeGrafter"/>
</dbReference>
<evidence type="ECO:0000256" key="7">
    <source>
        <dbReference type="SAM" id="MobiDB-lite"/>
    </source>
</evidence>
<dbReference type="PATRIC" id="fig|330734.3.peg.2701"/>
<dbReference type="GO" id="GO:0043165">
    <property type="term" value="P:Gram-negative-bacterium-type cell outer membrane assembly"/>
    <property type="evidence" value="ECO:0007669"/>
    <property type="project" value="UniProtKB-UniRule"/>
</dbReference>
<evidence type="ECO:0000256" key="3">
    <source>
        <dbReference type="ARBA" id="ARBA00023139"/>
    </source>
</evidence>
<dbReference type="Proteomes" id="UP000036406">
    <property type="component" value="Chromosome"/>
</dbReference>
<keyword evidence="9" id="KW-1185">Reference proteome</keyword>
<comment type="similarity">
    <text evidence="6">Belongs to the LptE lipoprotein family.</text>
</comment>
<keyword evidence="3 6" id="KW-0564">Palmitate</keyword>
<dbReference type="AlphaFoldDB" id="A0A0H4I645"/>
<gene>
    <name evidence="6" type="primary">lptE</name>
    <name evidence="8" type="ORF">ABA45_12900</name>
</gene>
<name>A0A0H4I645_9GAMM</name>
<dbReference type="EMBL" id="CP011494">
    <property type="protein sequence ID" value="AKO53198.1"/>
    <property type="molecule type" value="Genomic_DNA"/>
</dbReference>
<proteinExistence type="inferred from homology"/>